<dbReference type="AlphaFoldDB" id="A0A0D8BNG5"/>
<feature type="transmembrane region" description="Helical" evidence="8">
    <location>
        <begin position="127"/>
        <end position="147"/>
    </location>
</feature>
<keyword evidence="10" id="KW-1185">Reference proteome</keyword>
<keyword evidence="4" id="KW-1003">Cell membrane</keyword>
<evidence type="ECO:0000256" key="3">
    <source>
        <dbReference type="ARBA" id="ARBA00022448"/>
    </source>
</evidence>
<feature type="transmembrane region" description="Helical" evidence="8">
    <location>
        <begin position="89"/>
        <end position="115"/>
    </location>
</feature>
<keyword evidence="7 8" id="KW-0472">Membrane</keyword>
<keyword evidence="6 8" id="KW-1133">Transmembrane helix</keyword>
<keyword evidence="5 8" id="KW-0812">Transmembrane</keyword>
<feature type="transmembrane region" description="Helical" evidence="8">
    <location>
        <begin position="53"/>
        <end position="77"/>
    </location>
</feature>
<evidence type="ECO:0000313" key="9">
    <source>
        <dbReference type="EMBL" id="KJE25569.1"/>
    </source>
</evidence>
<comment type="similarity">
    <text evidence="2">Belongs to the auxin efflux carrier (TC 2.A.69) family.</text>
</comment>
<reference evidence="10" key="1">
    <citation type="submission" date="2015-02" db="EMBL/GenBank/DDBJ databases">
        <title>Draft Genome of Frankia sp. CpI1-S.</title>
        <authorList>
            <person name="Oshone R.T."/>
            <person name="Ngom M."/>
            <person name="Ghodhbane-Gtari F."/>
            <person name="Gtari M."/>
            <person name="Morris K."/>
            <person name="Thomas K."/>
            <person name="Sen A."/>
            <person name="Tisa L.S."/>
        </authorList>
    </citation>
    <scope>NUCLEOTIDE SEQUENCE [LARGE SCALE GENOMIC DNA]</scope>
    <source>
        <strain evidence="10">CpI1-S</strain>
    </source>
</reference>
<gene>
    <name evidence="9" type="ORF">FF36_00185</name>
</gene>
<evidence type="ECO:0000256" key="5">
    <source>
        <dbReference type="ARBA" id="ARBA00022692"/>
    </source>
</evidence>
<dbReference type="EMBL" id="JYFN01000001">
    <property type="protein sequence ID" value="KJE25569.1"/>
    <property type="molecule type" value="Genomic_DNA"/>
</dbReference>
<evidence type="ECO:0000256" key="2">
    <source>
        <dbReference type="ARBA" id="ARBA00010145"/>
    </source>
</evidence>
<evidence type="ECO:0000256" key="6">
    <source>
        <dbReference type="ARBA" id="ARBA00022989"/>
    </source>
</evidence>
<dbReference type="PANTHER" id="PTHR36838:SF1">
    <property type="entry name" value="SLR1864 PROTEIN"/>
    <property type="match status" value="1"/>
</dbReference>
<dbReference type="InterPro" id="IPR004776">
    <property type="entry name" value="Mem_transp_PIN-like"/>
</dbReference>
<dbReference type="PATRIC" id="fig|1502723.3.peg.204"/>
<protein>
    <submittedName>
        <fullName evidence="9">Putative permease</fullName>
    </submittedName>
</protein>
<evidence type="ECO:0000256" key="4">
    <source>
        <dbReference type="ARBA" id="ARBA00022475"/>
    </source>
</evidence>
<comment type="caution">
    <text evidence="9">The sequence shown here is derived from an EMBL/GenBank/DDBJ whole genome shotgun (WGS) entry which is preliminary data.</text>
</comment>
<feature type="transmembrane region" description="Helical" evidence="8">
    <location>
        <begin position="249"/>
        <end position="266"/>
    </location>
</feature>
<sequence>MSALVVLLVGLVAGIVVRRRQRLPAQAAAVVNTWLLDIALPALVLRAMHTVTFPGNLALVVAAPYLLFVLSTALYLLAARPMGLSRPTVTALVAATAVANTSFVGFPMVTVFFGASSVPIAVLVDQLGSFLLLNTVVLGAVTIIAGASLPRAELARRVLTAPALCALVAALALRPLAFPDWLDSALASLGATLTPLALFSIGLQLEVRAVRQWWRELALGLGVKLVVAPALVVGVYALTGTLGDHDVTIALFEAAMPPMVAGALIAARHDLATPLPSLLVGVGVPLSFATLPIWSLLLKS</sequence>
<evidence type="ECO:0000256" key="7">
    <source>
        <dbReference type="ARBA" id="ARBA00023136"/>
    </source>
</evidence>
<feature type="transmembrane region" description="Helical" evidence="8">
    <location>
        <begin position="159"/>
        <end position="178"/>
    </location>
</feature>
<reference evidence="9 10" key="2">
    <citation type="journal article" date="2016" name="Genome Announc.">
        <title>Permanent Draft Genome Sequences for Two Variants of Frankia sp. Strain CpI1, the First Frankia Strain Isolated from Root Nodules of Comptonia peregrina.</title>
        <authorList>
            <person name="Oshone R."/>
            <person name="Hurst S.G.IV."/>
            <person name="Abebe-Akele F."/>
            <person name="Simpson S."/>
            <person name="Morris K."/>
            <person name="Thomas W.K."/>
            <person name="Tisa L.S."/>
        </authorList>
    </citation>
    <scope>NUCLEOTIDE SEQUENCE [LARGE SCALE GENOMIC DNA]</scope>
    <source>
        <strain evidence="10">CpI1-S</strain>
    </source>
</reference>
<dbReference type="InterPro" id="IPR038770">
    <property type="entry name" value="Na+/solute_symporter_sf"/>
</dbReference>
<keyword evidence="3" id="KW-0813">Transport</keyword>
<organism evidence="9 10">
    <name type="scientific">Frankia torreyi</name>
    <dbReference type="NCBI Taxonomy" id="1856"/>
    <lineage>
        <taxon>Bacteria</taxon>
        <taxon>Bacillati</taxon>
        <taxon>Actinomycetota</taxon>
        <taxon>Actinomycetes</taxon>
        <taxon>Frankiales</taxon>
        <taxon>Frankiaceae</taxon>
        <taxon>Frankia</taxon>
    </lineage>
</organism>
<dbReference type="GO" id="GO:0005886">
    <property type="term" value="C:plasma membrane"/>
    <property type="evidence" value="ECO:0007669"/>
    <property type="project" value="UniProtKB-SubCell"/>
</dbReference>
<dbReference type="PANTHER" id="PTHR36838">
    <property type="entry name" value="AUXIN EFFLUX CARRIER FAMILY PROTEIN"/>
    <property type="match status" value="1"/>
</dbReference>
<dbReference type="Pfam" id="PF03547">
    <property type="entry name" value="Mem_trans"/>
    <property type="match status" value="1"/>
</dbReference>
<evidence type="ECO:0000313" key="10">
    <source>
        <dbReference type="Proteomes" id="UP000032545"/>
    </source>
</evidence>
<comment type="subcellular location">
    <subcellularLocation>
        <location evidence="1">Cell membrane</location>
        <topology evidence="1">Multi-pass membrane protein</topology>
    </subcellularLocation>
</comment>
<dbReference type="Gene3D" id="1.20.1530.20">
    <property type="match status" value="1"/>
</dbReference>
<feature type="transmembrane region" description="Helical" evidence="8">
    <location>
        <begin position="278"/>
        <end position="297"/>
    </location>
</feature>
<name>A0A0D8BNG5_9ACTN</name>
<accession>A0A0D8BNG5</accession>
<dbReference type="GO" id="GO:0055085">
    <property type="term" value="P:transmembrane transport"/>
    <property type="evidence" value="ECO:0007669"/>
    <property type="project" value="InterPro"/>
</dbReference>
<dbReference type="OrthoDB" id="9786183at2"/>
<evidence type="ECO:0000256" key="1">
    <source>
        <dbReference type="ARBA" id="ARBA00004651"/>
    </source>
</evidence>
<feature type="transmembrane region" description="Helical" evidence="8">
    <location>
        <begin position="184"/>
        <end position="205"/>
    </location>
</feature>
<dbReference type="Proteomes" id="UP000032545">
    <property type="component" value="Unassembled WGS sequence"/>
</dbReference>
<feature type="transmembrane region" description="Helical" evidence="8">
    <location>
        <begin position="217"/>
        <end position="237"/>
    </location>
</feature>
<proteinExistence type="inferred from homology"/>
<evidence type="ECO:0000256" key="8">
    <source>
        <dbReference type="SAM" id="Phobius"/>
    </source>
</evidence>
<dbReference type="RefSeq" id="WP_044883057.1">
    <property type="nucleotide sequence ID" value="NZ_JYFN01000001.1"/>
</dbReference>